<feature type="domain" description="Inosine monophosphate cyclohydrolase-like" evidence="1">
    <location>
        <begin position="44"/>
        <end position="232"/>
    </location>
</feature>
<comment type="caution">
    <text evidence="2">The sequence shown here is derived from an EMBL/GenBank/DDBJ whole genome shotgun (WGS) entry which is preliminary data.</text>
</comment>
<dbReference type="Pfam" id="PF07826">
    <property type="entry name" value="IMP_cyclohyd"/>
    <property type="match status" value="1"/>
</dbReference>
<sequence length="241" mass="28104">MLISCQYNRKNVLKKRYNYLFESLLNVYYLFMQTINNYLSNRKYPGRTVIAGNTKDGKLFMAYLLQGRSENSRNRVLVKKDNAIETAPKDESKVQNRDLIIYKALLEDDEYIYLTNGDHGESIMKAGDIEKGLLERTFEEDPPINTPRLGVIYKKREKVFNFFIIKKDEDKTLRIIWSYPAVAEVAHIIHTYEEDLSSFKDNPVMVKLEDTNEILGAFDNDNTVACMIKLDDDVKIFNRGE</sequence>
<dbReference type="EMBL" id="VUNN01000023">
    <property type="protein sequence ID" value="MSU07021.1"/>
    <property type="molecule type" value="Genomic_DNA"/>
</dbReference>
<dbReference type="SUPFAM" id="SSF75569">
    <property type="entry name" value="Archaeal IMP cyclohydrolase PurO"/>
    <property type="match status" value="1"/>
</dbReference>
<dbReference type="GO" id="GO:0003937">
    <property type="term" value="F:IMP cyclohydrolase activity"/>
    <property type="evidence" value="ECO:0007669"/>
    <property type="project" value="InterPro"/>
</dbReference>
<keyword evidence="3" id="KW-1185">Reference proteome</keyword>
<accession>A0A7X2PDV1</accession>
<dbReference type="InterPro" id="IPR020600">
    <property type="entry name" value="IMP_cyclohydrolase-like"/>
</dbReference>
<dbReference type="GO" id="GO:0006188">
    <property type="term" value="P:IMP biosynthetic process"/>
    <property type="evidence" value="ECO:0007669"/>
    <property type="project" value="InterPro"/>
</dbReference>
<name>A0A7X2PDV1_9SPIO</name>
<evidence type="ECO:0000259" key="1">
    <source>
        <dbReference type="Pfam" id="PF07826"/>
    </source>
</evidence>
<evidence type="ECO:0000313" key="2">
    <source>
        <dbReference type="EMBL" id="MSU07021.1"/>
    </source>
</evidence>
<protein>
    <recommendedName>
        <fullName evidence="1">Inosine monophosphate cyclohydrolase-like domain-containing protein</fullName>
    </recommendedName>
</protein>
<gene>
    <name evidence="2" type="ORF">FYJ80_09610</name>
</gene>
<proteinExistence type="predicted"/>
<dbReference type="InterPro" id="IPR036795">
    <property type="entry name" value="IMP_cyclohydrolase-like_sf"/>
</dbReference>
<reference evidence="2 3" key="1">
    <citation type="submission" date="2019-08" db="EMBL/GenBank/DDBJ databases">
        <title>In-depth cultivation of the pig gut microbiome towards novel bacterial diversity and tailored functional studies.</title>
        <authorList>
            <person name="Wylensek D."/>
            <person name="Hitch T.C.A."/>
            <person name="Clavel T."/>
        </authorList>
    </citation>
    <scope>NUCLEOTIDE SEQUENCE [LARGE SCALE GENOMIC DNA]</scope>
    <source>
        <strain evidence="2 3">NM-380-WT-3C1</strain>
    </source>
</reference>
<dbReference type="Proteomes" id="UP000460549">
    <property type="component" value="Unassembled WGS sequence"/>
</dbReference>
<dbReference type="AlphaFoldDB" id="A0A7X2PDV1"/>
<evidence type="ECO:0000313" key="3">
    <source>
        <dbReference type="Proteomes" id="UP000460549"/>
    </source>
</evidence>
<dbReference type="Gene3D" id="3.60.20.20">
    <property type="entry name" value="Inosine monophosphate cyclohydrolase-like"/>
    <property type="match status" value="1"/>
</dbReference>
<organism evidence="2 3">
    <name type="scientific">Bullifex porci</name>
    <dbReference type="NCBI Taxonomy" id="2606638"/>
    <lineage>
        <taxon>Bacteria</taxon>
        <taxon>Pseudomonadati</taxon>
        <taxon>Spirochaetota</taxon>
        <taxon>Spirochaetia</taxon>
        <taxon>Spirochaetales</taxon>
        <taxon>Spirochaetaceae</taxon>
        <taxon>Bullifex</taxon>
    </lineage>
</organism>